<evidence type="ECO:0000256" key="2">
    <source>
        <dbReference type="ARBA" id="ARBA00023125"/>
    </source>
</evidence>
<keyword evidence="1" id="KW-0805">Transcription regulation</keyword>
<sequence>MQETGLRDTIVGVAGELFIERGYNAVSIKHIAEAAHCTTAALYYYFPEGKDTILKDVLHSHLPDPEQILQVGKNAQSLQELLTQIALVVCAHDSVTVKKERWLLAEFPNFTEADRKVIHEKMKAIHSSLEREVGRFLPDPEMARVLSWIYMSASFGYGQLFGTFQLGKVGEFSTAEFAEKIAGILSNNSKS</sequence>
<dbReference type="EMBL" id="CP015218">
    <property type="protein sequence ID" value="AOP36303.1"/>
    <property type="molecule type" value="Genomic_DNA"/>
</dbReference>
<accession>A0A1D7V3B7</accession>
<proteinExistence type="predicted"/>
<evidence type="ECO:0000256" key="1">
    <source>
        <dbReference type="ARBA" id="ARBA00023015"/>
    </source>
</evidence>
<name>A0A1D7V3B7_9LEPT</name>
<evidence type="ECO:0000256" key="4">
    <source>
        <dbReference type="PROSITE-ProRule" id="PRU00335"/>
    </source>
</evidence>
<dbReference type="Proteomes" id="UP000094197">
    <property type="component" value="Chromosome 2"/>
</dbReference>
<dbReference type="PRINTS" id="PR00455">
    <property type="entry name" value="HTHTETR"/>
</dbReference>
<keyword evidence="7" id="KW-1185">Reference proteome</keyword>
<dbReference type="KEGG" id="laj:A0128_19980"/>
<dbReference type="RefSeq" id="WP_069609525.1">
    <property type="nucleotide sequence ID" value="NZ_CP015218.1"/>
</dbReference>
<organism evidence="6 7">
    <name type="scientific">Leptospira tipperaryensis</name>
    <dbReference type="NCBI Taxonomy" id="2564040"/>
    <lineage>
        <taxon>Bacteria</taxon>
        <taxon>Pseudomonadati</taxon>
        <taxon>Spirochaetota</taxon>
        <taxon>Spirochaetia</taxon>
        <taxon>Leptospirales</taxon>
        <taxon>Leptospiraceae</taxon>
        <taxon>Leptospira</taxon>
    </lineage>
</organism>
<feature type="DNA-binding region" description="H-T-H motif" evidence="4">
    <location>
        <begin position="27"/>
        <end position="46"/>
    </location>
</feature>
<dbReference type="InterPro" id="IPR009057">
    <property type="entry name" value="Homeodomain-like_sf"/>
</dbReference>
<dbReference type="Gene3D" id="1.10.357.10">
    <property type="entry name" value="Tetracycline Repressor, domain 2"/>
    <property type="match status" value="1"/>
</dbReference>
<keyword evidence="2 4" id="KW-0238">DNA-binding</keyword>
<evidence type="ECO:0000259" key="5">
    <source>
        <dbReference type="PROSITE" id="PS50977"/>
    </source>
</evidence>
<dbReference type="Pfam" id="PF00440">
    <property type="entry name" value="TetR_N"/>
    <property type="match status" value="1"/>
</dbReference>
<dbReference type="GO" id="GO:0000976">
    <property type="term" value="F:transcription cis-regulatory region binding"/>
    <property type="evidence" value="ECO:0007669"/>
    <property type="project" value="TreeGrafter"/>
</dbReference>
<evidence type="ECO:0000313" key="6">
    <source>
        <dbReference type="EMBL" id="AOP36303.1"/>
    </source>
</evidence>
<dbReference type="PROSITE" id="PS50977">
    <property type="entry name" value="HTH_TETR_2"/>
    <property type="match status" value="1"/>
</dbReference>
<dbReference type="SUPFAM" id="SSF46689">
    <property type="entry name" value="Homeodomain-like"/>
    <property type="match status" value="1"/>
</dbReference>
<dbReference type="AlphaFoldDB" id="A0A1D7V3B7"/>
<dbReference type="InterPro" id="IPR001647">
    <property type="entry name" value="HTH_TetR"/>
</dbReference>
<dbReference type="OrthoDB" id="9814200at2"/>
<dbReference type="PANTHER" id="PTHR30055">
    <property type="entry name" value="HTH-TYPE TRANSCRIPTIONAL REGULATOR RUTR"/>
    <property type="match status" value="1"/>
</dbReference>
<evidence type="ECO:0000256" key="3">
    <source>
        <dbReference type="ARBA" id="ARBA00023163"/>
    </source>
</evidence>
<dbReference type="GO" id="GO:0003700">
    <property type="term" value="F:DNA-binding transcription factor activity"/>
    <property type="evidence" value="ECO:0007669"/>
    <property type="project" value="TreeGrafter"/>
</dbReference>
<reference evidence="6 7" key="1">
    <citation type="submission" date="2016-04" db="EMBL/GenBank/DDBJ databases">
        <title>Complete genome seqeunce of Leptospira alstonii serovar Room22.</title>
        <authorList>
            <person name="Nally J.E."/>
            <person name="Bayles D.O."/>
            <person name="Hurley D."/>
            <person name="Fanning S."/>
            <person name="McMahon B.J."/>
            <person name="Arent Z."/>
        </authorList>
    </citation>
    <scope>NUCLEOTIDE SEQUENCE [LARGE SCALE GENOMIC DNA]</scope>
    <source>
        <strain evidence="6 7">GWTS #1</strain>
    </source>
</reference>
<dbReference type="PANTHER" id="PTHR30055:SF234">
    <property type="entry name" value="HTH-TYPE TRANSCRIPTIONAL REGULATOR BETI"/>
    <property type="match status" value="1"/>
</dbReference>
<gene>
    <name evidence="6" type="ORF">A0128_19980</name>
</gene>
<protein>
    <recommendedName>
        <fullName evidence="5">HTH tetR-type domain-containing protein</fullName>
    </recommendedName>
</protein>
<evidence type="ECO:0000313" key="7">
    <source>
        <dbReference type="Proteomes" id="UP000094197"/>
    </source>
</evidence>
<feature type="domain" description="HTH tetR-type" evidence="5">
    <location>
        <begin position="4"/>
        <end position="64"/>
    </location>
</feature>
<keyword evidence="3" id="KW-0804">Transcription</keyword>
<dbReference type="InterPro" id="IPR050109">
    <property type="entry name" value="HTH-type_TetR-like_transc_reg"/>
</dbReference>